<feature type="region of interest" description="Disordered" evidence="1">
    <location>
        <begin position="307"/>
        <end position="374"/>
    </location>
</feature>
<gene>
    <name evidence="2" type="ORF">Rhopal_002193-T1</name>
</gene>
<dbReference type="AlphaFoldDB" id="A0AAV5GFB0"/>
<comment type="caution">
    <text evidence="2">The sequence shown here is derived from an EMBL/GenBank/DDBJ whole genome shotgun (WGS) entry which is preliminary data.</text>
</comment>
<evidence type="ECO:0008006" key="4">
    <source>
        <dbReference type="Google" id="ProtNLM"/>
    </source>
</evidence>
<evidence type="ECO:0000313" key="2">
    <source>
        <dbReference type="EMBL" id="GJN89214.1"/>
    </source>
</evidence>
<dbReference type="InterPro" id="IPR028322">
    <property type="entry name" value="PNRC-like_rgn"/>
</dbReference>
<dbReference type="EMBL" id="BQKY01000004">
    <property type="protein sequence ID" value="GJN89214.1"/>
    <property type="molecule type" value="Genomic_DNA"/>
</dbReference>
<sequence>MKHAQSGQPGVITLPQSAKHEPPASPPAHSRHSQSGPRPPSGTDASTQPALEQPHAKQERRRRARGTRSDSPLKQGASLAPSDADEPPAESPVLGDAGAATPSKTSGRKRRGGKGSRQPSPPPIEGIPIEQPAPAFPSTTPPQTDFAALATHSRSVPPDPFSQPPRVDAWDMPAAPQHADKPKENLSWQQELLRNGSASALSSTRNKAESPVQRSRSRGMTGKDARTSGSSGASSSSNGRARPPLHASVSENGTAAGPSLNWQQELLLQSDATALAQQAPPPTASGLTPARQRRNLVKDSITFGLSGLDLTDEDIDTHASPRRSQPHSRARTQPSSHAATGFSTPTKAQPVQPVEPRYAGPTFHNSPAASSLPMPSFMLRRKVDALAI</sequence>
<feature type="compositionally biased region" description="Basic residues" evidence="1">
    <location>
        <begin position="320"/>
        <end position="330"/>
    </location>
</feature>
<protein>
    <recommendedName>
        <fullName evidence="4">Proteophosphoglycan ppg4</fullName>
    </recommendedName>
</protein>
<feature type="region of interest" description="Disordered" evidence="1">
    <location>
        <begin position="1"/>
        <end position="294"/>
    </location>
</feature>
<feature type="compositionally biased region" description="Low complexity" evidence="1">
    <location>
        <begin position="227"/>
        <end position="242"/>
    </location>
</feature>
<evidence type="ECO:0000256" key="1">
    <source>
        <dbReference type="SAM" id="MobiDB-lite"/>
    </source>
</evidence>
<dbReference type="Proteomes" id="UP001342314">
    <property type="component" value="Unassembled WGS sequence"/>
</dbReference>
<feature type="compositionally biased region" description="Polar residues" evidence="1">
    <location>
        <begin position="186"/>
        <end position="205"/>
    </location>
</feature>
<keyword evidence="3" id="KW-1185">Reference proteome</keyword>
<dbReference type="Pfam" id="PF15365">
    <property type="entry name" value="PNRC"/>
    <property type="match status" value="1"/>
</dbReference>
<proteinExistence type="predicted"/>
<name>A0AAV5GFB0_9BASI</name>
<dbReference type="GO" id="GO:0016071">
    <property type="term" value="P:mRNA metabolic process"/>
    <property type="evidence" value="ECO:0007669"/>
    <property type="project" value="UniProtKB-ARBA"/>
</dbReference>
<organism evidence="2 3">
    <name type="scientific">Rhodotorula paludigena</name>
    <dbReference type="NCBI Taxonomy" id="86838"/>
    <lineage>
        <taxon>Eukaryota</taxon>
        <taxon>Fungi</taxon>
        <taxon>Dikarya</taxon>
        <taxon>Basidiomycota</taxon>
        <taxon>Pucciniomycotina</taxon>
        <taxon>Microbotryomycetes</taxon>
        <taxon>Sporidiobolales</taxon>
        <taxon>Sporidiobolaceae</taxon>
        <taxon>Rhodotorula</taxon>
    </lineage>
</organism>
<accession>A0AAV5GFB0</accession>
<feature type="compositionally biased region" description="Polar residues" evidence="1">
    <location>
        <begin position="331"/>
        <end position="349"/>
    </location>
</feature>
<evidence type="ECO:0000313" key="3">
    <source>
        <dbReference type="Proteomes" id="UP001342314"/>
    </source>
</evidence>
<reference evidence="2 3" key="1">
    <citation type="submission" date="2021-12" db="EMBL/GenBank/DDBJ databases">
        <title>High titer production of polyol ester of fatty acids by Rhodotorula paludigena BS15 towards product separation-free biomass refinery.</title>
        <authorList>
            <person name="Mano J."/>
            <person name="Ono H."/>
            <person name="Tanaka T."/>
            <person name="Naito K."/>
            <person name="Sushida H."/>
            <person name="Ike M."/>
            <person name="Tokuyasu K."/>
            <person name="Kitaoka M."/>
        </authorList>
    </citation>
    <scope>NUCLEOTIDE SEQUENCE [LARGE SCALE GENOMIC DNA]</scope>
    <source>
        <strain evidence="2 3">BS15</strain>
    </source>
</reference>
<feature type="compositionally biased region" description="Polar residues" evidence="1">
    <location>
        <begin position="260"/>
        <end position="271"/>
    </location>
</feature>